<comment type="subcellular location">
    <subcellularLocation>
        <location evidence="1">Cytoplasm</location>
    </subcellularLocation>
</comment>
<evidence type="ECO:0000256" key="6">
    <source>
        <dbReference type="PROSITE-ProRule" id="PRU00024"/>
    </source>
</evidence>
<dbReference type="OMA" id="NGRECRF"/>
<dbReference type="InterPro" id="IPR002083">
    <property type="entry name" value="MATH/TRAF_dom"/>
</dbReference>
<feature type="domain" description="B box-type" evidence="9">
    <location>
        <begin position="100"/>
        <end position="147"/>
    </location>
</feature>
<dbReference type="Proteomes" id="UP000030746">
    <property type="component" value="Unassembled WGS sequence"/>
</dbReference>
<dbReference type="Gene3D" id="3.30.160.60">
    <property type="entry name" value="Classic Zinc Finger"/>
    <property type="match status" value="1"/>
</dbReference>
<dbReference type="Pfam" id="PF00097">
    <property type="entry name" value="zf-C3HC4"/>
    <property type="match status" value="1"/>
</dbReference>
<dbReference type="PROSITE" id="PS50089">
    <property type="entry name" value="ZF_RING_2"/>
    <property type="match status" value="1"/>
</dbReference>
<evidence type="ECO:0000259" key="8">
    <source>
        <dbReference type="PROSITE" id="PS50089"/>
    </source>
</evidence>
<dbReference type="SUPFAM" id="SSF58113">
    <property type="entry name" value="Apolipoprotein A-I"/>
    <property type="match status" value="1"/>
</dbReference>
<evidence type="ECO:0000256" key="5">
    <source>
        <dbReference type="ARBA" id="ARBA00022833"/>
    </source>
</evidence>
<dbReference type="SUPFAM" id="SSF49599">
    <property type="entry name" value="TRAF domain-like"/>
    <property type="match status" value="1"/>
</dbReference>
<dbReference type="InterPro" id="IPR047153">
    <property type="entry name" value="TRIM45/56/19-like"/>
</dbReference>
<feature type="domain" description="B box-type" evidence="9">
    <location>
        <begin position="166"/>
        <end position="212"/>
    </location>
</feature>
<dbReference type="GO" id="GO:0008270">
    <property type="term" value="F:zinc ion binding"/>
    <property type="evidence" value="ECO:0007669"/>
    <property type="project" value="UniProtKB-KW"/>
</dbReference>
<dbReference type="KEGG" id="lgi:LOTGIDRAFT_164160"/>
<dbReference type="RefSeq" id="XP_009058917.1">
    <property type="nucleotide sequence ID" value="XM_009060669.1"/>
</dbReference>
<protein>
    <recommendedName>
        <fullName evidence="12">RING-type domain-containing protein</fullName>
    </recommendedName>
</protein>
<evidence type="ECO:0000256" key="7">
    <source>
        <dbReference type="SAM" id="Coils"/>
    </source>
</evidence>
<keyword evidence="3" id="KW-0479">Metal-binding</keyword>
<feature type="domain" description="RING-type" evidence="8">
    <location>
        <begin position="8"/>
        <end position="51"/>
    </location>
</feature>
<dbReference type="PANTHER" id="PTHR25462:SF296">
    <property type="entry name" value="MEIOTIC P26, ISOFORM F"/>
    <property type="match status" value="1"/>
</dbReference>
<evidence type="ECO:0000256" key="1">
    <source>
        <dbReference type="ARBA" id="ARBA00004496"/>
    </source>
</evidence>
<dbReference type="CDD" id="cd00121">
    <property type="entry name" value="MATH"/>
    <property type="match status" value="1"/>
</dbReference>
<dbReference type="SUPFAM" id="SSF57845">
    <property type="entry name" value="B-box zinc-binding domain"/>
    <property type="match status" value="1"/>
</dbReference>
<dbReference type="PROSITE" id="PS00518">
    <property type="entry name" value="ZF_RING_1"/>
    <property type="match status" value="1"/>
</dbReference>
<evidence type="ECO:0000256" key="2">
    <source>
        <dbReference type="ARBA" id="ARBA00022490"/>
    </source>
</evidence>
<evidence type="ECO:0000256" key="4">
    <source>
        <dbReference type="ARBA" id="ARBA00022771"/>
    </source>
</evidence>
<dbReference type="SMART" id="SM00336">
    <property type="entry name" value="BBOX"/>
    <property type="match status" value="2"/>
</dbReference>
<dbReference type="OrthoDB" id="6087631at2759"/>
<dbReference type="InterPro" id="IPR001841">
    <property type="entry name" value="Znf_RING"/>
</dbReference>
<dbReference type="InterPro" id="IPR017907">
    <property type="entry name" value="Znf_RING_CS"/>
</dbReference>
<dbReference type="SMART" id="SM00184">
    <property type="entry name" value="RING"/>
    <property type="match status" value="1"/>
</dbReference>
<dbReference type="Gene3D" id="2.60.210.10">
    <property type="entry name" value="Apoptosis, Tumor Necrosis Factor Receptor Associated Protein 2, Chain A"/>
    <property type="match status" value="1"/>
</dbReference>
<dbReference type="EMBL" id="KB202444">
    <property type="protein sequence ID" value="ESO90239.1"/>
    <property type="molecule type" value="Genomic_DNA"/>
</dbReference>
<feature type="coiled-coil region" evidence="7">
    <location>
        <begin position="283"/>
        <end position="314"/>
    </location>
</feature>
<gene>
    <name evidence="10" type="ORF">LOTGIDRAFT_164160</name>
</gene>
<reference evidence="10 11" key="1">
    <citation type="journal article" date="2013" name="Nature">
        <title>Insights into bilaterian evolution from three spiralian genomes.</title>
        <authorList>
            <person name="Simakov O."/>
            <person name="Marletaz F."/>
            <person name="Cho S.J."/>
            <person name="Edsinger-Gonzales E."/>
            <person name="Havlak P."/>
            <person name="Hellsten U."/>
            <person name="Kuo D.H."/>
            <person name="Larsson T."/>
            <person name="Lv J."/>
            <person name="Arendt D."/>
            <person name="Savage R."/>
            <person name="Osoegawa K."/>
            <person name="de Jong P."/>
            <person name="Grimwood J."/>
            <person name="Chapman J.A."/>
            <person name="Shapiro H."/>
            <person name="Aerts A."/>
            <person name="Otillar R.P."/>
            <person name="Terry A.Y."/>
            <person name="Boore J.L."/>
            <person name="Grigoriev I.V."/>
            <person name="Lindberg D.R."/>
            <person name="Seaver E.C."/>
            <person name="Weisblat D.A."/>
            <person name="Putnam N.H."/>
            <person name="Rokhsar D.S."/>
        </authorList>
    </citation>
    <scope>NUCLEOTIDE SEQUENCE [LARGE SCALE GENOMIC DNA]</scope>
</reference>
<keyword evidence="11" id="KW-1185">Reference proteome</keyword>
<organism evidence="10 11">
    <name type="scientific">Lottia gigantea</name>
    <name type="common">Giant owl limpet</name>
    <dbReference type="NCBI Taxonomy" id="225164"/>
    <lineage>
        <taxon>Eukaryota</taxon>
        <taxon>Metazoa</taxon>
        <taxon>Spiralia</taxon>
        <taxon>Lophotrochozoa</taxon>
        <taxon>Mollusca</taxon>
        <taxon>Gastropoda</taxon>
        <taxon>Patellogastropoda</taxon>
        <taxon>Lottioidea</taxon>
        <taxon>Lottiidae</taxon>
        <taxon>Lottia</taxon>
    </lineage>
</organism>
<keyword evidence="5" id="KW-0862">Zinc</keyword>
<dbReference type="Gene3D" id="3.30.40.10">
    <property type="entry name" value="Zinc/RING finger domain, C3HC4 (zinc finger)"/>
    <property type="match status" value="1"/>
</dbReference>
<dbReference type="HOGENOM" id="CLU_535635_0_0_1"/>
<dbReference type="AlphaFoldDB" id="V4BMP8"/>
<dbReference type="PANTHER" id="PTHR25462">
    <property type="entry name" value="BONUS, ISOFORM C-RELATED"/>
    <property type="match status" value="1"/>
</dbReference>
<keyword evidence="4 6" id="KW-0863">Zinc-finger</keyword>
<proteinExistence type="predicted"/>
<dbReference type="CTD" id="20239664"/>
<dbReference type="SUPFAM" id="SSF57850">
    <property type="entry name" value="RING/U-box"/>
    <property type="match status" value="1"/>
</dbReference>
<dbReference type="GO" id="GO:0005737">
    <property type="term" value="C:cytoplasm"/>
    <property type="evidence" value="ECO:0007669"/>
    <property type="project" value="UniProtKB-SubCell"/>
</dbReference>
<dbReference type="InterPro" id="IPR018957">
    <property type="entry name" value="Znf_C3HC4_RING-type"/>
</dbReference>
<dbReference type="GeneID" id="20239664"/>
<accession>V4BMP8</accession>
<dbReference type="InterPro" id="IPR013083">
    <property type="entry name" value="Znf_RING/FYVE/PHD"/>
</dbReference>
<name>V4BMP8_LOTGI</name>
<dbReference type="PROSITE" id="PS50119">
    <property type="entry name" value="ZF_BBOX"/>
    <property type="match status" value="2"/>
</dbReference>
<evidence type="ECO:0000256" key="3">
    <source>
        <dbReference type="ARBA" id="ARBA00022723"/>
    </source>
</evidence>
<dbReference type="InterPro" id="IPR000315">
    <property type="entry name" value="Znf_B-box"/>
</dbReference>
<keyword evidence="2" id="KW-0963">Cytoplasm</keyword>
<evidence type="ECO:0000313" key="10">
    <source>
        <dbReference type="EMBL" id="ESO90239.1"/>
    </source>
</evidence>
<keyword evidence="7" id="KW-0175">Coiled coil</keyword>
<dbReference type="Pfam" id="PF22486">
    <property type="entry name" value="MATH_2"/>
    <property type="match status" value="1"/>
</dbReference>
<dbReference type="InterPro" id="IPR008974">
    <property type="entry name" value="TRAF-like"/>
</dbReference>
<sequence>MEKLDKTCSICLHDRKQPKILTCLHVYCCQCLLDYVNKSLKDGQFPCPLCRVQIQLPSGGVEEFKNLSEGDDVSGVDDVVDAITETDDLSNMNDVASPAAELGLCDVCESQTSVNYRCKDCKQNICDSCKKIHSKIPVTKNHVIIDFVDGIEEEEISEHSNHGNQSPVDPCPVHTSKLIEIYCVGCKTCVCLQCYVDESNRGVHNGHRILNLDNKDTQTKLRENLKCLNTNLQAQIDRLQKFSDHLTSKLSEIDICSEEACNKVDQQVQLISKLVQSRAEQIKTQINNTRHEERNKLEILRKEMEMSITELKSAIKDSLITLEGESVVKIVERNERNRNDEMKVKQKDLVVPDLQFPSFLPGSDVRDEVGRLVGECKNLKLQNFTLKFNTKTISRGSLDSKIELFDFVDLVWCLSADCKDDGRLSMYMFLIKSKTEKEMKVKIKYSFTILNKVESKSRSKNFNTEEFSTRKGHGCGRSNLINIKELKNPDDGFVDKDGNFSIRLSIQQV</sequence>
<evidence type="ECO:0000313" key="11">
    <source>
        <dbReference type="Proteomes" id="UP000030746"/>
    </source>
</evidence>
<evidence type="ECO:0008006" key="12">
    <source>
        <dbReference type="Google" id="ProtNLM"/>
    </source>
</evidence>
<evidence type="ECO:0000259" key="9">
    <source>
        <dbReference type="PROSITE" id="PS50119"/>
    </source>
</evidence>
<dbReference type="Pfam" id="PF00643">
    <property type="entry name" value="zf-B_box"/>
    <property type="match status" value="1"/>
</dbReference>